<name>A0A2K3M4C3_TRIPR</name>
<sequence length="66" mass="6781">MTSSGSNILLIAVMEIEQLFSLPSSASITTKSTNDCEAAAALNGQNPSIIPAATNCISEDRSIALP</sequence>
<accession>A0A2K3M4C3</accession>
<reference evidence="1 2" key="2">
    <citation type="journal article" date="2017" name="Front. Plant Sci.">
        <title>Gene Classification and Mining of Molecular Markers Useful in Red Clover (Trifolium pratense) Breeding.</title>
        <authorList>
            <person name="Istvanek J."/>
            <person name="Dluhosova J."/>
            <person name="Dluhos P."/>
            <person name="Patkova L."/>
            <person name="Nedelnik J."/>
            <person name="Repkova J."/>
        </authorList>
    </citation>
    <scope>NUCLEOTIDE SEQUENCE [LARGE SCALE GENOMIC DNA]</scope>
    <source>
        <strain evidence="2">cv. Tatra</strain>
        <tissue evidence="1">Young leaves</tissue>
    </source>
</reference>
<feature type="non-terminal residue" evidence="1">
    <location>
        <position position="66"/>
    </location>
</feature>
<dbReference type="Proteomes" id="UP000236291">
    <property type="component" value="Unassembled WGS sequence"/>
</dbReference>
<evidence type="ECO:0000313" key="2">
    <source>
        <dbReference type="Proteomes" id="UP000236291"/>
    </source>
</evidence>
<gene>
    <name evidence="1" type="ORF">L195_g041712</name>
</gene>
<comment type="caution">
    <text evidence="1">The sequence shown here is derived from an EMBL/GenBank/DDBJ whole genome shotgun (WGS) entry which is preliminary data.</text>
</comment>
<dbReference type="AlphaFoldDB" id="A0A2K3M4C3"/>
<organism evidence="1 2">
    <name type="scientific">Trifolium pratense</name>
    <name type="common">Red clover</name>
    <dbReference type="NCBI Taxonomy" id="57577"/>
    <lineage>
        <taxon>Eukaryota</taxon>
        <taxon>Viridiplantae</taxon>
        <taxon>Streptophyta</taxon>
        <taxon>Embryophyta</taxon>
        <taxon>Tracheophyta</taxon>
        <taxon>Spermatophyta</taxon>
        <taxon>Magnoliopsida</taxon>
        <taxon>eudicotyledons</taxon>
        <taxon>Gunneridae</taxon>
        <taxon>Pentapetalae</taxon>
        <taxon>rosids</taxon>
        <taxon>fabids</taxon>
        <taxon>Fabales</taxon>
        <taxon>Fabaceae</taxon>
        <taxon>Papilionoideae</taxon>
        <taxon>50 kb inversion clade</taxon>
        <taxon>NPAAA clade</taxon>
        <taxon>Hologalegina</taxon>
        <taxon>IRL clade</taxon>
        <taxon>Trifolieae</taxon>
        <taxon>Trifolium</taxon>
    </lineage>
</organism>
<proteinExistence type="predicted"/>
<dbReference type="EMBL" id="ASHM01049267">
    <property type="protein sequence ID" value="PNX85642.1"/>
    <property type="molecule type" value="Genomic_DNA"/>
</dbReference>
<reference evidence="1 2" key="1">
    <citation type="journal article" date="2014" name="Am. J. Bot.">
        <title>Genome assembly and annotation for red clover (Trifolium pratense; Fabaceae).</title>
        <authorList>
            <person name="Istvanek J."/>
            <person name="Jaros M."/>
            <person name="Krenek A."/>
            <person name="Repkova J."/>
        </authorList>
    </citation>
    <scope>NUCLEOTIDE SEQUENCE [LARGE SCALE GENOMIC DNA]</scope>
    <source>
        <strain evidence="2">cv. Tatra</strain>
        <tissue evidence="1">Young leaves</tissue>
    </source>
</reference>
<evidence type="ECO:0000313" key="1">
    <source>
        <dbReference type="EMBL" id="PNX85642.1"/>
    </source>
</evidence>
<protein>
    <submittedName>
        <fullName evidence="1">Uncharacterized protein</fullName>
    </submittedName>
</protein>